<dbReference type="PANTHER" id="PTHR46839:SF2">
    <property type="entry name" value="SUSHI DOMAIN-CONTAINING PROTEIN 6"/>
    <property type="match status" value="1"/>
</dbReference>
<dbReference type="PANTHER" id="PTHR46839">
    <property type="entry name" value="SUSHI DOMAIN-CONTAINING PROTEIN 6"/>
    <property type="match status" value="1"/>
</dbReference>
<dbReference type="STRING" id="333673.A0A3M0JHJ4"/>
<dbReference type="AlphaFoldDB" id="A0A3M0JHJ4"/>
<comment type="caution">
    <text evidence="2">Lacks conserved residue(s) required for the propagation of feature annotation.</text>
</comment>
<dbReference type="Gene3D" id="2.10.70.10">
    <property type="entry name" value="Complement Module, domain 1"/>
    <property type="match status" value="1"/>
</dbReference>
<proteinExistence type="predicted"/>
<evidence type="ECO:0000256" key="3">
    <source>
        <dbReference type="SAM" id="MobiDB-lite"/>
    </source>
</evidence>
<evidence type="ECO:0000313" key="6">
    <source>
        <dbReference type="EMBL" id="RMC00476.1"/>
    </source>
</evidence>
<evidence type="ECO:0000313" key="7">
    <source>
        <dbReference type="Proteomes" id="UP000269221"/>
    </source>
</evidence>
<evidence type="ECO:0000256" key="2">
    <source>
        <dbReference type="PROSITE-ProRule" id="PRU00302"/>
    </source>
</evidence>
<dbReference type="Proteomes" id="UP000269221">
    <property type="component" value="Unassembled WGS sequence"/>
</dbReference>
<dbReference type="SUPFAM" id="SSF57535">
    <property type="entry name" value="Complement control module/SCR domain"/>
    <property type="match status" value="1"/>
</dbReference>
<accession>A0A3M0JHJ4</accession>
<dbReference type="EMBL" id="QRBI01000144">
    <property type="protein sequence ID" value="RMC00476.1"/>
    <property type="molecule type" value="Genomic_DNA"/>
</dbReference>
<keyword evidence="7" id="KW-1185">Reference proteome</keyword>
<keyword evidence="4" id="KW-0812">Transmembrane</keyword>
<name>A0A3M0JHJ4_HIRRU</name>
<dbReference type="SMART" id="SM00032">
    <property type="entry name" value="CCP"/>
    <property type="match status" value="1"/>
</dbReference>
<feature type="domain" description="Sushi" evidence="5">
    <location>
        <begin position="113"/>
        <end position="177"/>
    </location>
</feature>
<evidence type="ECO:0000259" key="5">
    <source>
        <dbReference type="PROSITE" id="PS50923"/>
    </source>
</evidence>
<comment type="caution">
    <text evidence="6">The sequence shown here is derived from an EMBL/GenBank/DDBJ whole genome shotgun (WGS) entry which is preliminary data.</text>
</comment>
<gene>
    <name evidence="6" type="ORF">DUI87_23086</name>
</gene>
<dbReference type="CDD" id="cd00033">
    <property type="entry name" value="CCP"/>
    <property type="match status" value="1"/>
</dbReference>
<reference evidence="6 7" key="1">
    <citation type="submission" date="2018-07" db="EMBL/GenBank/DDBJ databases">
        <title>A high quality draft genome assembly of the barn swallow (H. rustica rustica).</title>
        <authorList>
            <person name="Formenti G."/>
            <person name="Chiara M."/>
            <person name="Poveda L."/>
            <person name="Francoijs K.-J."/>
            <person name="Bonisoli-Alquati A."/>
            <person name="Canova L."/>
            <person name="Gianfranceschi L."/>
            <person name="Horner D.S."/>
            <person name="Saino N."/>
        </authorList>
    </citation>
    <scope>NUCLEOTIDE SEQUENCE [LARGE SCALE GENOMIC DNA]</scope>
    <source>
        <strain evidence="6">Chelidonia</strain>
        <tissue evidence="6">Blood</tissue>
    </source>
</reference>
<keyword evidence="2" id="KW-0768">Sushi</keyword>
<feature type="region of interest" description="Disordered" evidence="3">
    <location>
        <begin position="432"/>
        <end position="456"/>
    </location>
</feature>
<keyword evidence="1" id="KW-1015">Disulfide bond</keyword>
<organism evidence="6 7">
    <name type="scientific">Hirundo rustica rustica</name>
    <dbReference type="NCBI Taxonomy" id="333673"/>
    <lineage>
        <taxon>Eukaryota</taxon>
        <taxon>Metazoa</taxon>
        <taxon>Chordata</taxon>
        <taxon>Craniata</taxon>
        <taxon>Vertebrata</taxon>
        <taxon>Euteleostomi</taxon>
        <taxon>Archelosauria</taxon>
        <taxon>Archosauria</taxon>
        <taxon>Dinosauria</taxon>
        <taxon>Saurischia</taxon>
        <taxon>Theropoda</taxon>
        <taxon>Coelurosauria</taxon>
        <taxon>Aves</taxon>
        <taxon>Neognathae</taxon>
        <taxon>Neoaves</taxon>
        <taxon>Telluraves</taxon>
        <taxon>Australaves</taxon>
        <taxon>Passeriformes</taxon>
        <taxon>Sylvioidea</taxon>
        <taxon>Hirundinidae</taxon>
        <taxon>Hirundo</taxon>
    </lineage>
</organism>
<feature type="compositionally biased region" description="Polar residues" evidence="3">
    <location>
        <begin position="445"/>
        <end position="456"/>
    </location>
</feature>
<feature type="region of interest" description="Disordered" evidence="3">
    <location>
        <begin position="278"/>
        <end position="316"/>
    </location>
</feature>
<evidence type="ECO:0000256" key="1">
    <source>
        <dbReference type="ARBA" id="ARBA00023157"/>
    </source>
</evidence>
<keyword evidence="4" id="KW-0472">Membrane</keyword>
<dbReference type="GO" id="GO:0006974">
    <property type="term" value="P:DNA damage response"/>
    <property type="evidence" value="ECO:0007669"/>
    <property type="project" value="TreeGrafter"/>
</dbReference>
<evidence type="ECO:0000256" key="4">
    <source>
        <dbReference type="SAM" id="Phobius"/>
    </source>
</evidence>
<dbReference type="InterPro" id="IPR042866">
    <property type="entry name" value="SUSD6"/>
</dbReference>
<feature type="transmembrane region" description="Helical" evidence="4">
    <location>
        <begin position="192"/>
        <end position="215"/>
    </location>
</feature>
<dbReference type="InterPro" id="IPR035976">
    <property type="entry name" value="Sushi/SCR/CCP_sf"/>
</dbReference>
<dbReference type="Pfam" id="PF00084">
    <property type="entry name" value="Sushi"/>
    <property type="match status" value="1"/>
</dbReference>
<dbReference type="PROSITE" id="PS50923">
    <property type="entry name" value="SUSHI"/>
    <property type="match status" value="1"/>
</dbReference>
<keyword evidence="4" id="KW-1133">Transmembrane helix</keyword>
<protein>
    <recommendedName>
        <fullName evidence="5">Sushi domain-containing protein</fullName>
    </recommendedName>
</protein>
<sequence>MAVRRNSKILERKKLGRDLKFLQLDAVNAVWNYIGQQTKWSHVALVLVVVKETGFGTASENQLNCLEEPGLQRSLLFNKKLHSSSSQLSVNLVEEEGSEACYLKRAMGKGTGEDCPQPPQPENGGYKCHPSPCNNPLTSGSVIEYLCVEGYMLKGDYKYLTCKNGEWNPAMEVSCRLSPEKDSPPTIGVPTLSIVASTASSVALILLLVVLFVLLQPKLKSFHHSRRDQGVSGDQVSIMVDGVQVALPSYEEAVYGSTGNCVPPSDSRVQIVLSEGAGQNGPREMQQPDQGAHNTFEREDEAPGRSGLCEASGSQRSETVLVHQAATSSWVAGMANSRPVHKEVQDSESSDIQSLLSLTSSEEYTDVCSILDFFLLPSPCLWDRSTLCSLPHPRKLYPGYLQEEMPSAEDPKDVARLPPGCTSGVGAALASPFHQHQGLKEQSGFELSSPLSQPDV</sequence>
<dbReference type="OrthoDB" id="9050236at2759"/>
<dbReference type="InterPro" id="IPR000436">
    <property type="entry name" value="Sushi_SCR_CCP_dom"/>
</dbReference>